<dbReference type="OrthoDB" id="994442at2759"/>
<dbReference type="PANTHER" id="PTHR33124">
    <property type="entry name" value="TRANSCRIPTION FACTOR IBH1-LIKE 1"/>
    <property type="match status" value="1"/>
</dbReference>
<sequence>MAECMKMKTGAGCRRIMKRGGMRKPRRIPPSRRGGLKGQPLGGGSDRGSISAKLVALQGLVAAGGRMKVETLFQETAKYILCLRTQVQILQRLVELYGGDDGGDCGGEGR</sequence>
<proteinExistence type="predicted"/>
<name>A0A5K1FFA9_9MAGN</name>
<evidence type="ECO:0008006" key="5">
    <source>
        <dbReference type="Google" id="ProtNLM"/>
    </source>
</evidence>
<dbReference type="AlphaFoldDB" id="A0A5K1FFA9"/>
<dbReference type="Gramene" id="NC8G0300280.1">
    <property type="protein sequence ID" value="NC8G0300280.1:cds"/>
    <property type="gene ID" value="NC8G0300280"/>
</dbReference>
<gene>
    <name evidence="4" type="ORF">NYM_LOCUS26335</name>
</gene>
<evidence type="ECO:0000256" key="3">
    <source>
        <dbReference type="SAM" id="MobiDB-lite"/>
    </source>
</evidence>
<dbReference type="PANTHER" id="PTHR33124:SF57">
    <property type="entry name" value="TRANSCRIPTION FACTOR UPBEAT-LIKE PROTEIN"/>
    <property type="match status" value="1"/>
</dbReference>
<evidence type="ECO:0000256" key="1">
    <source>
        <dbReference type="ARBA" id="ARBA00023015"/>
    </source>
</evidence>
<dbReference type="EMBL" id="LR721786">
    <property type="protein sequence ID" value="VVW62772.1"/>
    <property type="molecule type" value="Genomic_DNA"/>
</dbReference>
<evidence type="ECO:0000256" key="2">
    <source>
        <dbReference type="ARBA" id="ARBA00023163"/>
    </source>
</evidence>
<keyword evidence="2" id="KW-0804">Transcription</keyword>
<feature type="compositionally biased region" description="Gly residues" evidence="3">
    <location>
        <begin position="36"/>
        <end position="46"/>
    </location>
</feature>
<evidence type="ECO:0000313" key="4">
    <source>
        <dbReference type="EMBL" id="VVW62772.1"/>
    </source>
</evidence>
<dbReference type="GO" id="GO:0006355">
    <property type="term" value="P:regulation of DNA-templated transcription"/>
    <property type="evidence" value="ECO:0007669"/>
    <property type="project" value="InterPro"/>
</dbReference>
<reference evidence="4" key="1">
    <citation type="submission" date="2019-09" db="EMBL/GenBank/DDBJ databases">
        <authorList>
            <person name="Zhang L."/>
        </authorList>
    </citation>
    <scope>NUCLEOTIDE SEQUENCE</scope>
</reference>
<dbReference type="InterPro" id="IPR044660">
    <property type="entry name" value="IBH1-like"/>
</dbReference>
<keyword evidence="1" id="KW-0805">Transcription regulation</keyword>
<feature type="region of interest" description="Disordered" evidence="3">
    <location>
        <begin position="19"/>
        <end position="47"/>
    </location>
</feature>
<organism evidence="4">
    <name type="scientific">Nymphaea colorata</name>
    <name type="common">pocket water lily</name>
    <dbReference type="NCBI Taxonomy" id="210225"/>
    <lineage>
        <taxon>Eukaryota</taxon>
        <taxon>Viridiplantae</taxon>
        <taxon>Streptophyta</taxon>
        <taxon>Embryophyta</taxon>
        <taxon>Tracheophyta</taxon>
        <taxon>Spermatophyta</taxon>
        <taxon>Magnoliopsida</taxon>
        <taxon>Nymphaeales</taxon>
        <taxon>Nymphaeaceae</taxon>
        <taxon>Nymphaea</taxon>
    </lineage>
</organism>
<protein>
    <recommendedName>
        <fullName evidence="5">BHLH domain-containing protein</fullName>
    </recommendedName>
</protein>
<feature type="compositionally biased region" description="Basic residues" evidence="3">
    <location>
        <begin position="19"/>
        <end position="30"/>
    </location>
</feature>
<accession>A0A5K1FFA9</accession>